<feature type="transmembrane region" description="Helical" evidence="2">
    <location>
        <begin position="328"/>
        <end position="347"/>
    </location>
</feature>
<sequence>MDFSSLQPVDSHGVPISAYVLSFNRGSLTNPLPWGQSVFVDIMFGLYKALAWFSLTLLNLVTSFDWLSPFVNLLEQVSDTITDRLGAAGVLLMAIGVLVAIAGVNWMRQANHRTLYHLGLAVVLFMVAVAMVSPVRLAGHALGLGRDVGTEVGAAAADTPQGSSLSTTLADKLVREETQRWNFGHDLDSLGCGDSWSAKILSGNQDAVKDAAYACPGGQALHDYAMMPLNPVYDGFFAIGCIAVFAAFAIALMVRILTTGFSTVMHASAVKPLTLLVPAGPAVQNLYVRNALAIVLGAASIALDVLIFIVAASFTAGMALLTGSGPEASVITALAMIGIVLGARKFAANLRNSRHQIAARVTNSQGPAPLASTVQPAKNLARQVVAARALGAVAPGISPLALAGARAASSAAKAGRANTSGSQPSVSPTRSASTRAASTPTARASQAASAAAKPTTDNGRNAATRTVGQAPAPARQELPAPAKVSASRGLMEPTPRAHAQTAQPVVNTRNDAARTAGAASNAPQHVPSTPARSPKATAAAPPTPPTATPRTPQPRPPAPPISADATDIAARSAATVRDHRPPAGSA</sequence>
<dbReference type="AlphaFoldDB" id="A0A378WDD0"/>
<feature type="compositionally biased region" description="Polar residues" evidence="1">
    <location>
        <begin position="500"/>
        <end position="510"/>
    </location>
</feature>
<evidence type="ECO:0000256" key="2">
    <source>
        <dbReference type="SAM" id="Phobius"/>
    </source>
</evidence>
<reference evidence="3 4" key="1">
    <citation type="submission" date="2018-06" db="EMBL/GenBank/DDBJ databases">
        <authorList>
            <consortium name="Pathogen Informatics"/>
            <person name="Doyle S."/>
        </authorList>
    </citation>
    <scope>NUCLEOTIDE SEQUENCE [LARGE SCALE GENOMIC DNA]</scope>
    <source>
        <strain evidence="3 4">NCTC1542</strain>
    </source>
</reference>
<dbReference type="EMBL" id="UGQY01000006">
    <property type="protein sequence ID" value="SUA31381.1"/>
    <property type="molecule type" value="Genomic_DNA"/>
</dbReference>
<feature type="transmembrane region" description="Helical" evidence="2">
    <location>
        <begin position="236"/>
        <end position="257"/>
    </location>
</feature>
<evidence type="ECO:0000313" key="3">
    <source>
        <dbReference type="EMBL" id="SUA31381.1"/>
    </source>
</evidence>
<feature type="region of interest" description="Disordered" evidence="1">
    <location>
        <begin position="414"/>
        <end position="586"/>
    </location>
</feature>
<feature type="compositionally biased region" description="Basic and acidic residues" evidence="1">
    <location>
        <begin position="576"/>
        <end position="586"/>
    </location>
</feature>
<feature type="transmembrane region" description="Helical" evidence="2">
    <location>
        <begin position="87"/>
        <end position="107"/>
    </location>
</feature>
<organism evidence="3 4">
    <name type="scientific">Mycolicibacterium fortuitum</name>
    <name type="common">Mycobacterium fortuitum</name>
    <dbReference type="NCBI Taxonomy" id="1766"/>
    <lineage>
        <taxon>Bacteria</taxon>
        <taxon>Bacillati</taxon>
        <taxon>Actinomycetota</taxon>
        <taxon>Actinomycetes</taxon>
        <taxon>Mycobacteriales</taxon>
        <taxon>Mycobacteriaceae</taxon>
        <taxon>Mycolicibacterium</taxon>
    </lineage>
</organism>
<feature type="compositionally biased region" description="Low complexity" evidence="1">
    <location>
        <begin position="427"/>
        <end position="456"/>
    </location>
</feature>
<feature type="compositionally biased region" description="Low complexity" evidence="1">
    <location>
        <begin position="561"/>
        <end position="575"/>
    </location>
</feature>
<evidence type="ECO:0000256" key="1">
    <source>
        <dbReference type="SAM" id="MobiDB-lite"/>
    </source>
</evidence>
<proteinExistence type="predicted"/>
<name>A0A378WDD0_MYCFO</name>
<feature type="transmembrane region" description="Helical" evidence="2">
    <location>
        <begin position="49"/>
        <end position="67"/>
    </location>
</feature>
<gene>
    <name evidence="3" type="ORF">NCTC1542_06735</name>
</gene>
<feature type="compositionally biased region" description="Polar residues" evidence="1">
    <location>
        <begin position="457"/>
        <end position="467"/>
    </location>
</feature>
<feature type="transmembrane region" description="Helical" evidence="2">
    <location>
        <begin position="291"/>
        <end position="316"/>
    </location>
</feature>
<accession>A0A378WDD0</accession>
<keyword evidence="2" id="KW-0472">Membrane</keyword>
<feature type="compositionally biased region" description="Pro residues" evidence="1">
    <location>
        <begin position="541"/>
        <end position="560"/>
    </location>
</feature>
<keyword evidence="2" id="KW-0812">Transmembrane</keyword>
<keyword evidence="2" id="KW-1133">Transmembrane helix</keyword>
<feature type="transmembrane region" description="Helical" evidence="2">
    <location>
        <begin position="114"/>
        <end position="135"/>
    </location>
</feature>
<feature type="compositionally biased region" description="Low complexity" evidence="1">
    <location>
        <begin position="527"/>
        <end position="540"/>
    </location>
</feature>
<protein>
    <submittedName>
        <fullName evidence="3">Uncharacterized protein</fullName>
    </submittedName>
</protein>
<dbReference type="Proteomes" id="UP000255389">
    <property type="component" value="Unassembled WGS sequence"/>
</dbReference>
<evidence type="ECO:0000313" key="4">
    <source>
        <dbReference type="Proteomes" id="UP000255389"/>
    </source>
</evidence>